<feature type="region of interest" description="Disordered" evidence="1">
    <location>
        <begin position="285"/>
        <end position="308"/>
    </location>
</feature>
<feature type="compositionally biased region" description="Basic and acidic residues" evidence="1">
    <location>
        <begin position="285"/>
        <end position="294"/>
    </location>
</feature>
<feature type="region of interest" description="Disordered" evidence="1">
    <location>
        <begin position="183"/>
        <end position="215"/>
    </location>
</feature>
<name>A0ABQ9Y5Y9_9EUKA</name>
<accession>A0ABQ9Y5Y9</accession>
<comment type="caution">
    <text evidence="2">The sequence shown here is derived from an EMBL/GenBank/DDBJ whole genome shotgun (WGS) entry which is preliminary data.</text>
</comment>
<proteinExistence type="predicted"/>
<feature type="compositionally biased region" description="Polar residues" evidence="1">
    <location>
        <begin position="197"/>
        <end position="208"/>
    </location>
</feature>
<evidence type="ECO:0000313" key="3">
    <source>
        <dbReference type="Proteomes" id="UP001281761"/>
    </source>
</evidence>
<evidence type="ECO:0000313" key="2">
    <source>
        <dbReference type="EMBL" id="KAK2959160.1"/>
    </source>
</evidence>
<dbReference type="Proteomes" id="UP001281761">
    <property type="component" value="Unassembled WGS sequence"/>
</dbReference>
<keyword evidence="3" id="KW-1185">Reference proteome</keyword>
<gene>
    <name evidence="2" type="ORF">BLNAU_5955</name>
</gene>
<evidence type="ECO:0000256" key="1">
    <source>
        <dbReference type="SAM" id="MobiDB-lite"/>
    </source>
</evidence>
<sequence>MTTQIIEDIIKNDLYSEIEKVRSLHLRLWNEEKCKNLRLAAEKARKKLVEKARRNAQRQCLEWTETTEEQVGLNLKPPPQNTETEYTGRPSRRALLILDGHSSRNNLSLMRYLYENEVPNKTWKDKLHGLAFPKSRTDKAGMKRCLDRIYDAVQHAMHPNCFRAGFHKSGLIVTSPAKMLKSLRDEDEEKEVVRNEGANQEKSGTTTKESSAMMEESSEFSDVSSEFESGEWIRFSLHIQFVEGFLKTPVESAATIPHIRETGTFPLSGHVITDPNYRARWKVHEERKVSTRDKTKTKRRESKCQTSQ</sequence>
<organism evidence="2 3">
    <name type="scientific">Blattamonas nauphoetae</name>
    <dbReference type="NCBI Taxonomy" id="2049346"/>
    <lineage>
        <taxon>Eukaryota</taxon>
        <taxon>Metamonada</taxon>
        <taxon>Preaxostyla</taxon>
        <taxon>Oxymonadida</taxon>
        <taxon>Blattamonas</taxon>
    </lineage>
</organism>
<reference evidence="2 3" key="1">
    <citation type="journal article" date="2022" name="bioRxiv">
        <title>Genomics of Preaxostyla Flagellates Illuminates Evolutionary Transitions and the Path Towards Mitochondrial Loss.</title>
        <authorList>
            <person name="Novak L.V.F."/>
            <person name="Treitli S.C."/>
            <person name="Pyrih J."/>
            <person name="Halakuc P."/>
            <person name="Pipaliya S.V."/>
            <person name="Vacek V."/>
            <person name="Brzon O."/>
            <person name="Soukal P."/>
            <person name="Eme L."/>
            <person name="Dacks J.B."/>
            <person name="Karnkowska A."/>
            <person name="Elias M."/>
            <person name="Hampl V."/>
        </authorList>
    </citation>
    <scope>NUCLEOTIDE SEQUENCE [LARGE SCALE GENOMIC DNA]</scope>
    <source>
        <strain evidence="2">NAU3</strain>
        <tissue evidence="2">Gut</tissue>
    </source>
</reference>
<dbReference type="EMBL" id="JARBJD010000032">
    <property type="protein sequence ID" value="KAK2959160.1"/>
    <property type="molecule type" value="Genomic_DNA"/>
</dbReference>
<protein>
    <submittedName>
        <fullName evidence="2">Uncharacterized protein</fullName>
    </submittedName>
</protein>